<dbReference type="InterPro" id="IPR036921">
    <property type="entry name" value="PurM-like_N_sf"/>
</dbReference>
<accession>A0A448NMP9</accession>
<dbReference type="Gene3D" id="3.90.650.10">
    <property type="entry name" value="PurM-like C-terminal domain"/>
    <property type="match status" value="2"/>
</dbReference>
<gene>
    <name evidence="9" type="primary">purL</name>
    <name evidence="9" type="ORF">NCTC13489_00254</name>
</gene>
<dbReference type="PANTHER" id="PTHR10099:SF1">
    <property type="entry name" value="PHOSPHORIBOSYLFORMYLGLYCINAMIDINE SYNTHASE"/>
    <property type="match status" value="1"/>
</dbReference>
<evidence type="ECO:0000256" key="1">
    <source>
        <dbReference type="ARBA" id="ARBA00022598"/>
    </source>
</evidence>
<evidence type="ECO:0000256" key="4">
    <source>
        <dbReference type="ARBA" id="ARBA00022755"/>
    </source>
</evidence>
<dbReference type="GO" id="GO:0004642">
    <property type="term" value="F:phosphoribosylformylglycinamidine synthase activity"/>
    <property type="evidence" value="ECO:0007669"/>
    <property type="project" value="UniProtKB-EC"/>
</dbReference>
<dbReference type="InterPro" id="IPR010918">
    <property type="entry name" value="PurM-like_C_dom"/>
</dbReference>
<feature type="domain" description="Phosphoribosylformylglycinamidine synthase linker" evidence="8">
    <location>
        <begin position="192"/>
        <end position="235"/>
    </location>
</feature>
<sequence length="1246" mass="138594">MAAFFIKLQRSEIFVEKMKKRIFVEKKGIFDVESPLVFNEIQNIVPTIKDVKVYNVYDVFGVNDNEFSKVINNTFVDTVTDILHEENPAKSIHFATEYLPGQYDQRADSAQQCIALLTENEKGKVRSGKLIELFGVSESAVEAIKNHLINKVESQVKDLSKLEIPAEETPDPVIIHEGFNDFSAEELKAFYDNHGFALDIDDLEFIQNYFKTENRNPTETELKVLDTYWSDHCRHTTFETELTDIQFNDSFKSTLETIFNDYLEKRKFLGREAKPVSLMDLATVCARYFHKTGKLENLVVSDEINACTIEIEAEFDGKKEPWYLLFKNETHNHPTEIEPFGGASTCLGGAIRDPLSGRAFVYQAMRLSGAANVLEPISETLQGKLPQRTITKQAASGYSSYGNQIGLATTLVNEIYHDGYKAKRMEVGFVVGAVKKDWVKREQPQNGDLVILLGGATGRDGVGGASGSSKVQDETSIHTLSTEVQKGNAVEERKIQRLFRNPEVTTLIKKSNDFGAGGVSVAIGEIADSLEINLDILPLKYEGLNGTELAISESQERMAVVIEAKDKDKFIRFCEKENIKAVEVAKVTDSGRMQMFWQGNKIVDLSRAFLDTNGCAKTQHAEVSHLQLVENQIIKFTEENFFKILSSKNVASQKGLAEMFDASVGGTSVAMPFGGKHQLTEMEGSVQTLPILNAKNIETVSLASWGFDAEISSQNSLVGAANAVVESVAKIVAMGGDYKNIRLSFQEYFEKLGNQPEKWGKPLASLLGAYDAQMKFELAAIGGKDSMSGSFQDIHVPPTLISFACANGEKKNIISPEFKKAGNKLYLFNHISQENGMPNYEDLKQIFEFVFENIKAKKIVSVKIIKEGGIAVALAKMSFGNHLGAEIKVDEDLLLTKNIGSLILESPEDLENDLLQVIGEVNNSNNLKISDFKYDIKILLEVWKGTFEELFPTKEKAKMVVEIGSKLNSIQPRTIHILKHNLAKPKVFAPIFPGTNCEYETQNAFRKEGAEVSGLPLINLNHQLLNESLDAWISEINQSQILVLSGGFSAGDEPDGSAKFIVNVLKNEKMKNAVHQLLERDGMILGICNGFQALVKSGLLPYGEIRDLDADSPTLAHNAIGRHISQMVDVKVINEDSPWLKGMRDQVYTIPISHGEGRFMASEKVIQELYENGQIATQYIDHDGNISHGMPFNPNNSLFGIEGLTSKSGKIFGRMGHPERYSEGLMKNIPTANYHNIFKNGVEYFK</sequence>
<dbReference type="PANTHER" id="PTHR10099">
    <property type="entry name" value="PHOSPHORIBOSYLFORMYLGLYCINAMIDINE SYNTHASE"/>
    <property type="match status" value="1"/>
</dbReference>
<dbReference type="CDD" id="cd02204">
    <property type="entry name" value="PurL_repeat2"/>
    <property type="match status" value="1"/>
</dbReference>
<dbReference type="GO" id="GO:0006164">
    <property type="term" value="P:purine nucleotide biosynthetic process"/>
    <property type="evidence" value="ECO:0007669"/>
    <property type="project" value="UniProtKB-KW"/>
</dbReference>
<dbReference type="Pfam" id="PF13507">
    <property type="entry name" value="GATase_5"/>
    <property type="match status" value="1"/>
</dbReference>
<evidence type="ECO:0000259" key="8">
    <source>
        <dbReference type="Pfam" id="PF18072"/>
    </source>
</evidence>
<reference evidence="9 10" key="1">
    <citation type="submission" date="2018-12" db="EMBL/GenBank/DDBJ databases">
        <authorList>
            <consortium name="Pathogen Informatics"/>
        </authorList>
    </citation>
    <scope>NUCLEOTIDE SEQUENCE [LARGE SCALE GENOMIC DNA]</scope>
    <source>
        <strain evidence="9 10">NCTC13489</strain>
    </source>
</reference>
<dbReference type="FunFam" id="3.30.1330.10:FF:000013">
    <property type="entry name" value="Phosphoribosylformylglycinamidine synthase"/>
    <property type="match status" value="1"/>
</dbReference>
<evidence type="ECO:0000256" key="6">
    <source>
        <dbReference type="ARBA" id="ARBA00022842"/>
    </source>
</evidence>
<keyword evidence="2" id="KW-0479">Metal-binding</keyword>
<dbReference type="AlphaFoldDB" id="A0A448NMP9"/>
<dbReference type="GO" id="GO:0005524">
    <property type="term" value="F:ATP binding"/>
    <property type="evidence" value="ECO:0007669"/>
    <property type="project" value="UniProtKB-KW"/>
</dbReference>
<dbReference type="Pfam" id="PF02769">
    <property type="entry name" value="AIRS_C"/>
    <property type="match status" value="1"/>
</dbReference>
<dbReference type="SUPFAM" id="SSF56042">
    <property type="entry name" value="PurM C-terminal domain-like"/>
    <property type="match status" value="2"/>
</dbReference>
<dbReference type="SUPFAM" id="SSF55326">
    <property type="entry name" value="PurM N-terminal domain-like"/>
    <property type="match status" value="2"/>
</dbReference>
<keyword evidence="3" id="KW-0547">Nucleotide-binding</keyword>
<dbReference type="InterPro" id="IPR010141">
    <property type="entry name" value="FGAM_synthase"/>
</dbReference>
<keyword evidence="5" id="KW-0067">ATP-binding</keyword>
<dbReference type="NCBIfam" id="TIGR01857">
    <property type="entry name" value="FGAM-synthase"/>
    <property type="match status" value="1"/>
</dbReference>
<dbReference type="InterPro" id="IPR036676">
    <property type="entry name" value="PurM-like_C_sf"/>
</dbReference>
<dbReference type="CDD" id="cd02203">
    <property type="entry name" value="PurL_repeat1"/>
    <property type="match status" value="1"/>
</dbReference>
<dbReference type="GO" id="GO:0046872">
    <property type="term" value="F:metal ion binding"/>
    <property type="evidence" value="ECO:0007669"/>
    <property type="project" value="UniProtKB-KW"/>
</dbReference>
<keyword evidence="4" id="KW-0658">Purine biosynthesis</keyword>
<evidence type="ECO:0000256" key="3">
    <source>
        <dbReference type="ARBA" id="ARBA00022741"/>
    </source>
</evidence>
<dbReference type="GO" id="GO:0005737">
    <property type="term" value="C:cytoplasm"/>
    <property type="evidence" value="ECO:0007669"/>
    <property type="project" value="TreeGrafter"/>
</dbReference>
<dbReference type="KEGG" id="cant:NCTC13489_00254"/>
<dbReference type="SMART" id="SM01211">
    <property type="entry name" value="GATase_5"/>
    <property type="match status" value="1"/>
</dbReference>
<proteinExistence type="predicted"/>
<dbReference type="InterPro" id="IPR029062">
    <property type="entry name" value="Class_I_gatase-like"/>
</dbReference>
<keyword evidence="6" id="KW-0460">Magnesium</keyword>
<name>A0A448NMP9_9FLAO</name>
<keyword evidence="1 9" id="KW-0436">Ligase</keyword>
<organism evidence="9 10">
    <name type="scientific">Kaistella antarctica</name>
    <dbReference type="NCBI Taxonomy" id="266748"/>
    <lineage>
        <taxon>Bacteria</taxon>
        <taxon>Pseudomonadati</taxon>
        <taxon>Bacteroidota</taxon>
        <taxon>Flavobacteriia</taxon>
        <taxon>Flavobacteriales</taxon>
        <taxon>Weeksellaceae</taxon>
        <taxon>Chryseobacterium group</taxon>
        <taxon>Kaistella</taxon>
    </lineage>
</organism>
<dbReference type="Proteomes" id="UP000270036">
    <property type="component" value="Chromosome"/>
</dbReference>
<feature type="domain" description="PurM-like C-terminal" evidence="7">
    <location>
        <begin position="446"/>
        <end position="597"/>
    </location>
</feature>
<protein>
    <submittedName>
        <fullName evidence="9">Phosphoribosylformylglycinamidine synthase</fullName>
        <ecNumber evidence="9">6.3.5.3</ecNumber>
    </submittedName>
</protein>
<evidence type="ECO:0000313" key="10">
    <source>
        <dbReference type="Proteomes" id="UP000270036"/>
    </source>
</evidence>
<dbReference type="Gene3D" id="3.40.50.880">
    <property type="match status" value="1"/>
</dbReference>
<dbReference type="SUPFAM" id="SSF52317">
    <property type="entry name" value="Class I glutamine amidotransferase-like"/>
    <property type="match status" value="1"/>
</dbReference>
<dbReference type="EMBL" id="LR134441">
    <property type="protein sequence ID" value="VEH95816.1"/>
    <property type="molecule type" value="Genomic_DNA"/>
</dbReference>
<evidence type="ECO:0000256" key="2">
    <source>
        <dbReference type="ARBA" id="ARBA00022723"/>
    </source>
</evidence>
<dbReference type="Gene3D" id="3.30.1330.10">
    <property type="entry name" value="PurM-like, N-terminal domain"/>
    <property type="match status" value="2"/>
</dbReference>
<evidence type="ECO:0000256" key="5">
    <source>
        <dbReference type="ARBA" id="ARBA00022840"/>
    </source>
</evidence>
<evidence type="ECO:0000313" key="9">
    <source>
        <dbReference type="EMBL" id="VEH95816.1"/>
    </source>
</evidence>
<dbReference type="InterPro" id="IPR041609">
    <property type="entry name" value="PurL_linker"/>
</dbReference>
<dbReference type="EC" id="6.3.5.3" evidence="9"/>
<dbReference type="PROSITE" id="PS51273">
    <property type="entry name" value="GATASE_TYPE_1"/>
    <property type="match status" value="1"/>
</dbReference>
<dbReference type="STRING" id="266748.HY04_01855"/>
<dbReference type="Pfam" id="PF18072">
    <property type="entry name" value="FGAR-AT_linker"/>
    <property type="match status" value="1"/>
</dbReference>
<evidence type="ECO:0000259" key="7">
    <source>
        <dbReference type="Pfam" id="PF02769"/>
    </source>
</evidence>